<dbReference type="Proteomes" id="UP000661435">
    <property type="component" value="Unassembled WGS sequence"/>
</dbReference>
<dbReference type="AlphaFoldDB" id="A0A8J6MFK6"/>
<evidence type="ECO:0000259" key="1">
    <source>
        <dbReference type="Pfam" id="PF05257"/>
    </source>
</evidence>
<dbReference type="InterPro" id="IPR007921">
    <property type="entry name" value="CHAP_dom"/>
</dbReference>
<proteinExistence type="predicted"/>
<keyword evidence="3" id="KW-1185">Reference proteome</keyword>
<organism evidence="2 3">
    <name type="scientific">Lawsonibacter hominis</name>
    <dbReference type="NCBI Taxonomy" id="2763053"/>
    <lineage>
        <taxon>Bacteria</taxon>
        <taxon>Bacillati</taxon>
        <taxon>Bacillota</taxon>
        <taxon>Clostridia</taxon>
        <taxon>Eubacteriales</taxon>
        <taxon>Oscillospiraceae</taxon>
        <taxon>Lawsonibacter</taxon>
    </lineage>
</organism>
<evidence type="ECO:0000313" key="3">
    <source>
        <dbReference type="Proteomes" id="UP000661435"/>
    </source>
</evidence>
<dbReference type="Pfam" id="PF05257">
    <property type="entry name" value="CHAP"/>
    <property type="match status" value="1"/>
</dbReference>
<comment type="caution">
    <text evidence="2">The sequence shown here is derived from an EMBL/GenBank/DDBJ whole genome shotgun (WGS) entry which is preliminary data.</text>
</comment>
<gene>
    <name evidence="2" type="ORF">H8S57_15280</name>
</gene>
<dbReference type="RefSeq" id="WP_186908869.1">
    <property type="nucleotide sequence ID" value="NZ_JACOPP010000035.1"/>
</dbReference>
<dbReference type="SUPFAM" id="SSF54001">
    <property type="entry name" value="Cysteine proteinases"/>
    <property type="match status" value="1"/>
</dbReference>
<feature type="domain" description="Peptidase C51" evidence="1">
    <location>
        <begin position="39"/>
        <end position="124"/>
    </location>
</feature>
<accession>A0A8J6MFK6</accession>
<name>A0A8J6MFK6_9FIRM</name>
<dbReference type="InterPro" id="IPR038765">
    <property type="entry name" value="Papain-like_cys_pep_sf"/>
</dbReference>
<dbReference type="Gene3D" id="3.90.1720.10">
    <property type="entry name" value="endopeptidase domain like (from Nostoc punctiforme)"/>
    <property type="match status" value="1"/>
</dbReference>
<evidence type="ECO:0000313" key="2">
    <source>
        <dbReference type="EMBL" id="MBC5735078.1"/>
    </source>
</evidence>
<sequence>MTASKLLSVARSQLGITESPAGSNRVKYNEEYYGRPVSGRQYPWCVVFQWWCFREAGASRLFYGGGQTASCTALYSYHKKRNQAVTDYMPGDLVFFNFSGGTATEHVGLCESYDGVYITTIDGNTGTGNEANGGAVMRRRRHKRYIVGAYRPAYQKETAMTTEEAKSTLKAKAGLSDTTIEYLWSYRWGDELLVKLAEAMEGT</sequence>
<dbReference type="EMBL" id="JACOPP010000035">
    <property type="protein sequence ID" value="MBC5735078.1"/>
    <property type="molecule type" value="Genomic_DNA"/>
</dbReference>
<protein>
    <submittedName>
        <fullName evidence="2">CHAP domain-containing protein</fullName>
    </submittedName>
</protein>
<reference evidence="2" key="1">
    <citation type="submission" date="2020-08" db="EMBL/GenBank/DDBJ databases">
        <title>Genome public.</title>
        <authorList>
            <person name="Liu C."/>
            <person name="Sun Q."/>
        </authorList>
    </citation>
    <scope>NUCLEOTIDE SEQUENCE</scope>
    <source>
        <strain evidence="2">NSJ-51</strain>
    </source>
</reference>